<dbReference type="InParanoid" id="K5V2X7"/>
<dbReference type="Pfam" id="PF00172">
    <property type="entry name" value="Zn_clus"/>
    <property type="match status" value="1"/>
</dbReference>
<dbReference type="CDD" id="cd00067">
    <property type="entry name" value="GAL4"/>
    <property type="match status" value="1"/>
</dbReference>
<sequence>MFDPASPEDLAAAAAIFKNPVPVHGPKRNTACQQCRKRKLQCTSDSQRPCSTCVRSLAHARAHAVEGVPLPDEPDCTYGDDREKDQLQASSKVERLENRISELETLLSQMQLALEASHASSPASSCPSYTSPAAGPSPQQISPITTFTPPRTNRTYTYYDSLPAQQDNSGLGIMNTGYTDPTSSSSMPNVDQNAVIPISNSRKAQLLAMGWPEHLPDPMITKHLVHAFFAFNMYAGRLFHGPTFLASLDLHPNNSRFPFSAILHAMCAVGSLYTADIPQPPTQSRSQYTQSGQFFAVDELFSGRWRQFERRPDSFAEVQAKLARFAGEAAINRGERLVECLQIKSYIASGRSIRSVAPYGFTMAAPFHVTTQALTANAERPPSILPNPQTVVEAEMRRNIFWIAYAMERQQACGNSFAMMLDDLDVCQLLPVCGDSYEQGTQVSMRERQWSHDKRMFLSHAPNQTDSFVLFIKTTILLSHVKNFNLRYRGRYYQGDPSMYAPNPVIESPATYDPRSSPAFKELDSLIAAFRPAFPSHLKNPVQDEMVDAYLYAANCGAQLAQILLHEPHVHMSSPRDPSTHKLINAARGILELMYAISATSYDISLLDHLPILSWNCCGRVLIKALRVANETKNYEQAMVLQSEIAYVHSMLAKAGERMPLAYRYKKMVYAFLANHCGPQFVESLPQTSYHARFPSPPEGFYPTSSAQVSNVNIYSPGTYAAVDPGILPMGQQMQGATHSHVYHPHQV</sequence>
<keyword evidence="3" id="KW-0805">Transcription regulation</keyword>
<dbReference type="InterPro" id="IPR050815">
    <property type="entry name" value="TF_fung"/>
</dbReference>
<evidence type="ECO:0000313" key="9">
    <source>
        <dbReference type="EMBL" id="EKM56901.1"/>
    </source>
</evidence>
<feature type="region of interest" description="Disordered" evidence="7">
    <location>
        <begin position="118"/>
        <end position="151"/>
    </location>
</feature>
<keyword evidence="4" id="KW-0804">Transcription</keyword>
<protein>
    <recommendedName>
        <fullName evidence="8">Zn(2)-C6 fungal-type domain-containing protein</fullName>
    </recommendedName>
</protein>
<gene>
    <name evidence="9" type="ORF">PHACADRAFT_254278</name>
</gene>
<evidence type="ECO:0000256" key="2">
    <source>
        <dbReference type="ARBA" id="ARBA00022723"/>
    </source>
</evidence>
<dbReference type="GeneID" id="18916034"/>
<evidence type="ECO:0000256" key="7">
    <source>
        <dbReference type="SAM" id="MobiDB-lite"/>
    </source>
</evidence>
<keyword evidence="10" id="KW-1185">Reference proteome</keyword>
<dbReference type="PROSITE" id="PS50048">
    <property type="entry name" value="ZN2_CY6_FUNGAL_2"/>
    <property type="match status" value="1"/>
</dbReference>
<dbReference type="Gene3D" id="4.10.240.10">
    <property type="entry name" value="Zn(2)-C6 fungal-type DNA-binding domain"/>
    <property type="match status" value="1"/>
</dbReference>
<proteinExistence type="predicted"/>
<dbReference type="Proteomes" id="UP000008370">
    <property type="component" value="Unassembled WGS sequence"/>
</dbReference>
<reference evidence="9 10" key="1">
    <citation type="journal article" date="2012" name="BMC Genomics">
        <title>Comparative genomics of the white-rot fungi, Phanerochaete carnosa and P. chrysosporium, to elucidate the genetic basis of the distinct wood types they colonize.</title>
        <authorList>
            <person name="Suzuki H."/>
            <person name="MacDonald J."/>
            <person name="Syed K."/>
            <person name="Salamov A."/>
            <person name="Hori C."/>
            <person name="Aerts A."/>
            <person name="Henrissat B."/>
            <person name="Wiebenga A."/>
            <person name="vanKuyk P.A."/>
            <person name="Barry K."/>
            <person name="Lindquist E."/>
            <person name="LaButti K."/>
            <person name="Lapidus A."/>
            <person name="Lucas S."/>
            <person name="Coutinho P."/>
            <person name="Gong Y."/>
            <person name="Samejima M."/>
            <person name="Mahadevan R."/>
            <person name="Abou-Zaid M."/>
            <person name="de Vries R.P."/>
            <person name="Igarashi K."/>
            <person name="Yadav J.S."/>
            <person name="Grigoriev I.V."/>
            <person name="Master E.R."/>
        </authorList>
    </citation>
    <scope>NUCLEOTIDE SEQUENCE [LARGE SCALE GENOMIC DNA]</scope>
    <source>
        <strain evidence="9 10">HHB-10118-sp</strain>
    </source>
</reference>
<keyword evidence="6" id="KW-0175">Coiled coil</keyword>
<dbReference type="GO" id="GO:0000981">
    <property type="term" value="F:DNA-binding transcription factor activity, RNA polymerase II-specific"/>
    <property type="evidence" value="ECO:0007669"/>
    <property type="project" value="InterPro"/>
</dbReference>
<evidence type="ECO:0000256" key="3">
    <source>
        <dbReference type="ARBA" id="ARBA00023015"/>
    </source>
</evidence>
<dbReference type="GO" id="GO:0008270">
    <property type="term" value="F:zinc ion binding"/>
    <property type="evidence" value="ECO:0007669"/>
    <property type="project" value="InterPro"/>
</dbReference>
<dbReference type="AlphaFoldDB" id="K5V2X7"/>
<feature type="coiled-coil region" evidence="6">
    <location>
        <begin position="86"/>
        <end position="113"/>
    </location>
</feature>
<evidence type="ECO:0000256" key="4">
    <source>
        <dbReference type="ARBA" id="ARBA00023163"/>
    </source>
</evidence>
<name>K5V2X7_PHACS</name>
<dbReference type="OrthoDB" id="39175at2759"/>
<dbReference type="InterPro" id="IPR001138">
    <property type="entry name" value="Zn2Cys6_DnaBD"/>
</dbReference>
<feature type="compositionally biased region" description="Low complexity" evidence="7">
    <location>
        <begin position="118"/>
        <end position="134"/>
    </location>
</feature>
<accession>K5V2X7</accession>
<dbReference type="PANTHER" id="PTHR47338">
    <property type="entry name" value="ZN(II)2CYS6 TRANSCRIPTION FACTOR (EUROFUNG)-RELATED"/>
    <property type="match status" value="1"/>
</dbReference>
<feature type="domain" description="Zn(2)-C6 fungal-type" evidence="8">
    <location>
        <begin position="31"/>
        <end position="78"/>
    </location>
</feature>
<evidence type="ECO:0000256" key="1">
    <source>
        <dbReference type="ARBA" id="ARBA00004123"/>
    </source>
</evidence>
<keyword evidence="2" id="KW-0479">Metal-binding</keyword>
<dbReference type="CDD" id="cd12148">
    <property type="entry name" value="fungal_TF_MHR"/>
    <property type="match status" value="1"/>
</dbReference>
<dbReference type="HOGENOM" id="CLU_009416_0_0_1"/>
<dbReference type="STRING" id="650164.K5V2X7"/>
<evidence type="ECO:0000256" key="5">
    <source>
        <dbReference type="ARBA" id="ARBA00023242"/>
    </source>
</evidence>
<dbReference type="GO" id="GO:0005634">
    <property type="term" value="C:nucleus"/>
    <property type="evidence" value="ECO:0007669"/>
    <property type="project" value="UniProtKB-SubCell"/>
</dbReference>
<keyword evidence="5" id="KW-0539">Nucleus</keyword>
<dbReference type="EMBL" id="JH930471">
    <property type="protein sequence ID" value="EKM56901.1"/>
    <property type="molecule type" value="Genomic_DNA"/>
</dbReference>
<evidence type="ECO:0000259" key="8">
    <source>
        <dbReference type="PROSITE" id="PS50048"/>
    </source>
</evidence>
<organism evidence="9 10">
    <name type="scientific">Phanerochaete carnosa (strain HHB-10118-sp)</name>
    <name type="common">White-rot fungus</name>
    <name type="synonym">Peniophora carnosa</name>
    <dbReference type="NCBI Taxonomy" id="650164"/>
    <lineage>
        <taxon>Eukaryota</taxon>
        <taxon>Fungi</taxon>
        <taxon>Dikarya</taxon>
        <taxon>Basidiomycota</taxon>
        <taxon>Agaricomycotina</taxon>
        <taxon>Agaricomycetes</taxon>
        <taxon>Polyporales</taxon>
        <taxon>Phanerochaetaceae</taxon>
        <taxon>Phanerochaete</taxon>
    </lineage>
</organism>
<dbReference type="KEGG" id="pco:PHACADRAFT_254278"/>
<dbReference type="PANTHER" id="PTHR47338:SF29">
    <property type="entry name" value="ZN(2)-C6 FUNGAL-TYPE DOMAIN-CONTAINING PROTEIN"/>
    <property type="match status" value="1"/>
</dbReference>
<dbReference type="RefSeq" id="XP_007394731.1">
    <property type="nucleotide sequence ID" value="XM_007394669.1"/>
</dbReference>
<evidence type="ECO:0000313" key="10">
    <source>
        <dbReference type="Proteomes" id="UP000008370"/>
    </source>
</evidence>
<dbReference type="InterPro" id="IPR036864">
    <property type="entry name" value="Zn2-C6_fun-type_DNA-bd_sf"/>
</dbReference>
<comment type="subcellular location">
    <subcellularLocation>
        <location evidence="1">Nucleus</location>
    </subcellularLocation>
</comment>
<evidence type="ECO:0000256" key="6">
    <source>
        <dbReference type="SAM" id="Coils"/>
    </source>
</evidence>